<feature type="region of interest" description="Disordered" evidence="5">
    <location>
        <begin position="231"/>
        <end position="266"/>
    </location>
</feature>
<comment type="caution">
    <text evidence="7">The sequence shown here is derived from an EMBL/GenBank/DDBJ whole genome shotgun (WGS) entry which is preliminary data.</text>
</comment>
<dbReference type="GO" id="GO:0003747">
    <property type="term" value="F:translation release factor activity"/>
    <property type="evidence" value="ECO:0007669"/>
    <property type="project" value="InterPro"/>
</dbReference>
<proteinExistence type="inferred from homology"/>
<dbReference type="SUPFAM" id="SSF75620">
    <property type="entry name" value="Release factor"/>
    <property type="match status" value="1"/>
</dbReference>
<comment type="subcellular location">
    <subcellularLocation>
        <location evidence="1">Mitochondrion</location>
    </subcellularLocation>
</comment>
<evidence type="ECO:0000313" key="8">
    <source>
        <dbReference type="Proteomes" id="UP001497497"/>
    </source>
</evidence>
<dbReference type="GO" id="GO:0005739">
    <property type="term" value="C:mitochondrion"/>
    <property type="evidence" value="ECO:0007669"/>
    <property type="project" value="UniProtKB-SubCell"/>
</dbReference>
<feature type="compositionally biased region" description="Basic residues" evidence="5">
    <location>
        <begin position="244"/>
        <end position="257"/>
    </location>
</feature>
<dbReference type="AlphaFoldDB" id="A0AAV2HNU1"/>
<organism evidence="7 8">
    <name type="scientific">Lymnaea stagnalis</name>
    <name type="common">Great pond snail</name>
    <name type="synonym">Helix stagnalis</name>
    <dbReference type="NCBI Taxonomy" id="6523"/>
    <lineage>
        <taxon>Eukaryota</taxon>
        <taxon>Metazoa</taxon>
        <taxon>Spiralia</taxon>
        <taxon>Lophotrochozoa</taxon>
        <taxon>Mollusca</taxon>
        <taxon>Gastropoda</taxon>
        <taxon>Heterobranchia</taxon>
        <taxon>Euthyneura</taxon>
        <taxon>Panpulmonata</taxon>
        <taxon>Hygrophila</taxon>
        <taxon>Lymnaeoidea</taxon>
        <taxon>Lymnaeidae</taxon>
        <taxon>Lymnaea</taxon>
    </lineage>
</organism>
<evidence type="ECO:0000256" key="2">
    <source>
        <dbReference type="ARBA" id="ARBA00010835"/>
    </source>
</evidence>
<evidence type="ECO:0000256" key="3">
    <source>
        <dbReference type="ARBA" id="ARBA00022946"/>
    </source>
</evidence>
<dbReference type="PANTHER" id="PTHR46203:SF1">
    <property type="entry name" value="MITOCHONDRIAL TRANSLATION RELEASE FACTOR IN RESCUE"/>
    <property type="match status" value="1"/>
</dbReference>
<evidence type="ECO:0000259" key="6">
    <source>
        <dbReference type="Pfam" id="PF00472"/>
    </source>
</evidence>
<sequence length="266" mass="30768">MELACISRYPITIRHSFLQLVRWIHLSSRPCFLGKLQSNHNVTSPMYNNALLSSHLMVWPHESRFRHHVGVREMNTSAALQASKFLKNPKTSLESKQLEHILIRESTLRDTSARQYRGISKKHGFPLNTSSCVTLCPLMAVIPHHFFSMKRKNYIFPELKADDLEEMYVRGSGPGGQSVNQTSNCVVLKHKPTGIVVKCHETRSLEENKKIARRKLEEKIDLHLQGDKSFLSQVEEDSRQNKQEKKRRANKRLALKRAFKEQENSE</sequence>
<dbReference type="InterPro" id="IPR000352">
    <property type="entry name" value="Pep_chain_release_fac_I"/>
</dbReference>
<evidence type="ECO:0000313" key="7">
    <source>
        <dbReference type="EMBL" id="CAL1535168.1"/>
    </source>
</evidence>
<dbReference type="InterPro" id="IPR052405">
    <property type="entry name" value="Mito_Transl_Release_Factor"/>
</dbReference>
<keyword evidence="4" id="KW-0496">Mitochondrion</keyword>
<comment type="similarity">
    <text evidence="2">Belongs to the prokaryotic/mitochondrial release factor family.</text>
</comment>
<keyword evidence="8" id="KW-1185">Reference proteome</keyword>
<protein>
    <recommendedName>
        <fullName evidence="6">Prokaryotic-type class I peptide chain release factors domain-containing protein</fullName>
    </recommendedName>
</protein>
<dbReference type="PANTHER" id="PTHR46203">
    <property type="entry name" value="PROBABLE PEPTIDE CHAIN RELEASE FACTOR C12ORF65"/>
    <property type="match status" value="1"/>
</dbReference>
<accession>A0AAV2HNU1</accession>
<keyword evidence="3" id="KW-0809">Transit peptide</keyword>
<evidence type="ECO:0000256" key="5">
    <source>
        <dbReference type="SAM" id="MobiDB-lite"/>
    </source>
</evidence>
<reference evidence="7 8" key="1">
    <citation type="submission" date="2024-04" db="EMBL/GenBank/DDBJ databases">
        <authorList>
            <consortium name="Genoscope - CEA"/>
            <person name="William W."/>
        </authorList>
    </citation>
    <scope>NUCLEOTIDE SEQUENCE [LARGE SCALE GENOMIC DNA]</scope>
</reference>
<gene>
    <name evidence="7" type="ORF">GSLYS_00009128001</name>
</gene>
<dbReference type="EMBL" id="CAXITT010000194">
    <property type="protein sequence ID" value="CAL1535168.1"/>
    <property type="molecule type" value="Genomic_DNA"/>
</dbReference>
<dbReference type="Proteomes" id="UP001497497">
    <property type="component" value="Unassembled WGS sequence"/>
</dbReference>
<dbReference type="InterPro" id="IPR045853">
    <property type="entry name" value="Pep_chain_release_fac_I_sf"/>
</dbReference>
<evidence type="ECO:0000256" key="1">
    <source>
        <dbReference type="ARBA" id="ARBA00004173"/>
    </source>
</evidence>
<dbReference type="Gene3D" id="3.30.160.20">
    <property type="match status" value="1"/>
</dbReference>
<evidence type="ECO:0000256" key="4">
    <source>
        <dbReference type="ARBA" id="ARBA00023128"/>
    </source>
</evidence>
<feature type="domain" description="Prokaryotic-type class I peptide chain release factors" evidence="6">
    <location>
        <begin position="158"/>
        <end position="251"/>
    </location>
</feature>
<dbReference type="Pfam" id="PF00472">
    <property type="entry name" value="RF-1"/>
    <property type="match status" value="1"/>
</dbReference>
<name>A0AAV2HNU1_LYMST</name>